<reference evidence="8 9" key="1">
    <citation type="submission" date="2016-09" db="EMBL/GenBank/DDBJ databases">
        <authorList>
            <person name="Capua I."/>
            <person name="De Benedictis P."/>
            <person name="Joannis T."/>
            <person name="Lombin L.H."/>
            <person name="Cattoli G."/>
        </authorList>
    </citation>
    <scope>NUCLEOTIDE SEQUENCE [LARGE SCALE GENOMIC DNA]</scope>
    <source>
        <strain evidence="8 9">ISLP-3</strain>
    </source>
</reference>
<dbReference type="Proteomes" id="UP000199039">
    <property type="component" value="Unassembled WGS sequence"/>
</dbReference>
<keyword evidence="2" id="KW-1003">Cell membrane</keyword>
<feature type="transmembrane region" description="Helical" evidence="7">
    <location>
        <begin position="671"/>
        <end position="697"/>
    </location>
</feature>
<feature type="transmembrane region" description="Helical" evidence="7">
    <location>
        <begin position="135"/>
        <end position="156"/>
    </location>
</feature>
<proteinExistence type="predicted"/>
<keyword evidence="5 7" id="KW-0472">Membrane</keyword>
<evidence type="ECO:0000256" key="1">
    <source>
        <dbReference type="ARBA" id="ARBA00004651"/>
    </source>
</evidence>
<feature type="transmembrane region" description="Helical" evidence="7">
    <location>
        <begin position="176"/>
        <end position="195"/>
    </location>
</feature>
<dbReference type="EMBL" id="FMYH01000001">
    <property type="protein sequence ID" value="SDB90079.1"/>
    <property type="molecule type" value="Genomic_DNA"/>
</dbReference>
<dbReference type="NCBIfam" id="TIGR00374">
    <property type="entry name" value="flippase-like domain"/>
    <property type="match status" value="1"/>
</dbReference>
<dbReference type="RefSeq" id="WP_093180948.1">
    <property type="nucleotide sequence ID" value="NZ_FMYH01000001.1"/>
</dbReference>
<feature type="compositionally biased region" description="Low complexity" evidence="6">
    <location>
        <begin position="17"/>
        <end position="30"/>
    </location>
</feature>
<feature type="transmembrane region" description="Helical" evidence="7">
    <location>
        <begin position="103"/>
        <end position="123"/>
    </location>
</feature>
<organism evidence="8 9">
    <name type="scientific">Sanguibacter gelidistatuariae</name>
    <dbReference type="NCBI Taxonomy" id="1814289"/>
    <lineage>
        <taxon>Bacteria</taxon>
        <taxon>Bacillati</taxon>
        <taxon>Actinomycetota</taxon>
        <taxon>Actinomycetes</taxon>
        <taxon>Micrococcales</taxon>
        <taxon>Sanguibacteraceae</taxon>
        <taxon>Sanguibacter</taxon>
    </lineage>
</organism>
<feature type="transmembrane region" description="Helical" evidence="7">
    <location>
        <begin position="207"/>
        <end position="234"/>
    </location>
</feature>
<accession>A0A1G6H719</accession>
<evidence type="ECO:0000256" key="4">
    <source>
        <dbReference type="ARBA" id="ARBA00022989"/>
    </source>
</evidence>
<dbReference type="Pfam" id="PF03706">
    <property type="entry name" value="LPG_synthase_TM"/>
    <property type="match status" value="1"/>
</dbReference>
<evidence type="ECO:0000256" key="2">
    <source>
        <dbReference type="ARBA" id="ARBA00022475"/>
    </source>
</evidence>
<keyword evidence="9" id="KW-1185">Reference proteome</keyword>
<protein>
    <recommendedName>
        <fullName evidence="10">TIGR00374 family protein</fullName>
    </recommendedName>
</protein>
<feature type="transmembrane region" description="Helical" evidence="7">
    <location>
        <begin position="790"/>
        <end position="809"/>
    </location>
</feature>
<feature type="transmembrane region" description="Helical" evidence="7">
    <location>
        <begin position="601"/>
        <end position="624"/>
    </location>
</feature>
<keyword evidence="4 7" id="KW-1133">Transmembrane helix</keyword>
<dbReference type="OrthoDB" id="5242664at2"/>
<gene>
    <name evidence="8" type="ORF">SAMN05216410_0801</name>
</gene>
<name>A0A1G6H719_9MICO</name>
<evidence type="ECO:0000256" key="6">
    <source>
        <dbReference type="SAM" id="MobiDB-lite"/>
    </source>
</evidence>
<feature type="region of interest" description="Disordered" evidence="6">
    <location>
        <begin position="1"/>
        <end position="46"/>
    </location>
</feature>
<evidence type="ECO:0000256" key="7">
    <source>
        <dbReference type="SAM" id="Phobius"/>
    </source>
</evidence>
<evidence type="ECO:0008006" key="10">
    <source>
        <dbReference type="Google" id="ProtNLM"/>
    </source>
</evidence>
<evidence type="ECO:0000313" key="8">
    <source>
        <dbReference type="EMBL" id="SDB90079.1"/>
    </source>
</evidence>
<evidence type="ECO:0000256" key="3">
    <source>
        <dbReference type="ARBA" id="ARBA00022692"/>
    </source>
</evidence>
<dbReference type="PANTHER" id="PTHR39087">
    <property type="entry name" value="UPF0104 MEMBRANE PROTEIN MJ1595"/>
    <property type="match status" value="1"/>
</dbReference>
<evidence type="ECO:0000256" key="5">
    <source>
        <dbReference type="ARBA" id="ARBA00023136"/>
    </source>
</evidence>
<keyword evidence="3 7" id="KW-0812">Transmembrane</keyword>
<evidence type="ECO:0000313" key="9">
    <source>
        <dbReference type="Proteomes" id="UP000199039"/>
    </source>
</evidence>
<dbReference type="AlphaFoldDB" id="A0A1G6H719"/>
<feature type="transmembrane region" description="Helical" evidence="7">
    <location>
        <begin position="569"/>
        <end position="589"/>
    </location>
</feature>
<feature type="transmembrane region" description="Helical" evidence="7">
    <location>
        <begin position="636"/>
        <end position="659"/>
    </location>
</feature>
<comment type="subcellular location">
    <subcellularLocation>
        <location evidence="1">Cell membrane</location>
        <topology evidence="1">Multi-pass membrane protein</topology>
    </subcellularLocation>
</comment>
<dbReference type="InterPro" id="IPR022791">
    <property type="entry name" value="L-PG_synthase/AglD"/>
</dbReference>
<feature type="transmembrane region" description="Helical" evidence="7">
    <location>
        <begin position="61"/>
        <end position="83"/>
    </location>
</feature>
<feature type="transmembrane region" description="Helical" evidence="7">
    <location>
        <begin position="816"/>
        <end position="836"/>
    </location>
</feature>
<dbReference type="STRING" id="1814289.SAMN05216410_0801"/>
<feature type="transmembrane region" description="Helical" evidence="7">
    <location>
        <begin position="709"/>
        <end position="732"/>
    </location>
</feature>
<sequence>MSNVPRTTAAVHDVGSHHSSGSGSSPLSPGDGDETPPETESTPDVLVVDTPLDRVRQPRDLLALVLATLGAALVLVLAVYAHGTTEGVQSDVQNFSSILARVLFLPVAVLEGLVTLVVPVAVLTEIALRRMGRQVVECIAALVVGLAAAALATWLIVNVGSQDLLDGMSVPLRGTLTLTVPGYVAGITGLLTASGPRTRRRTVAYSWNLLWVSLGVVLITGQVSLPGVLLTLLLGRMSGLAVRYVSGVRSERAYGDDLVDGVRRAGFSPTALVRVRDVADEAEQAAVSAEELAAHDLAEASDLAAEPSTLAITRASDNRVYALTQVDGPRLDVVVLDGDRQVIGILTRMWRSLRMRGIDGRSAISLRAVAERAALLAYAAKAAGVRTPTLEGMAEADDSMLLIQQHAVGTRPLRDIPTEQITDAVLHDAWLQLEIAHAAGLAHRALTSDVLLVGASESGEPEVWLTGWEAGDVASSSLARRVDLTQMIALLALRVGADQAVASALTVHSAEDLAAIGPLLQVVALPTSTREQVRKHKEVITDLRKALVAQLPEVDVEPVSLIRFGARTIITLALTIVAVSVVVTTINFNEIKDAVVSAQPWWVAVSFALGLLTWLGGAITFVAFSPVKLSVVRATLVQAASSFVALAAPAGIGPAALNLRMLTRRGVATSLAVATVALVQVSQFIVTVLLLVLLSVATGDGGVLRSLPSATVLVAVVIVALVVSSAFMVPWVRRWVRSKIEPMYKQVWPRLSEILGEPWRIAAGLAGNAVMTLGYVFAFDAALAAFGQNVSLIDVAVVFLIGNTAGAMVPTPGGLGAIEFALVTGLTTTAGVAAPIATSAVILFRVVTFWCRIPIGWLAMRYLQKQGDL</sequence>
<dbReference type="GO" id="GO:0005886">
    <property type="term" value="C:plasma membrane"/>
    <property type="evidence" value="ECO:0007669"/>
    <property type="project" value="UniProtKB-SubCell"/>
</dbReference>
<dbReference type="PANTHER" id="PTHR39087:SF2">
    <property type="entry name" value="UPF0104 MEMBRANE PROTEIN MJ1595"/>
    <property type="match status" value="1"/>
</dbReference>